<protein>
    <recommendedName>
        <fullName evidence="8 10">Protein GrpE</fullName>
    </recommendedName>
    <alternativeName>
        <fullName evidence="9 10">HSP-70 cofactor</fullName>
    </alternativeName>
</protein>
<evidence type="ECO:0000256" key="2">
    <source>
        <dbReference type="ARBA" id="ARBA00009054"/>
    </source>
</evidence>
<dbReference type="CDD" id="cd00446">
    <property type="entry name" value="GrpE"/>
    <property type="match status" value="1"/>
</dbReference>
<comment type="similarity">
    <text evidence="2 10 12">Belongs to the GrpE family.</text>
</comment>
<dbReference type="AlphaFoldDB" id="A0A558B920"/>
<evidence type="ECO:0000256" key="13">
    <source>
        <dbReference type="SAM" id="MobiDB-lite"/>
    </source>
</evidence>
<dbReference type="PRINTS" id="PR00773">
    <property type="entry name" value="GRPEPROTEIN"/>
</dbReference>
<dbReference type="Gene3D" id="3.90.20.20">
    <property type="match status" value="1"/>
</dbReference>
<dbReference type="Gene3D" id="2.30.22.10">
    <property type="entry name" value="Head domain of nucleotide exchange factor GrpE"/>
    <property type="match status" value="1"/>
</dbReference>
<dbReference type="NCBIfam" id="NF010738">
    <property type="entry name" value="PRK14140.1"/>
    <property type="match status" value="1"/>
</dbReference>
<dbReference type="InterPro" id="IPR013805">
    <property type="entry name" value="GrpE_CC"/>
</dbReference>
<comment type="subcellular location">
    <subcellularLocation>
        <location evidence="1 10">Cytoplasm</location>
    </subcellularLocation>
</comment>
<dbReference type="SUPFAM" id="SSF51064">
    <property type="entry name" value="Head domain of nucleotide exchange factor GrpE"/>
    <property type="match status" value="1"/>
</dbReference>
<dbReference type="GO" id="GO:0000774">
    <property type="term" value="F:adenyl-nucleotide exchange factor activity"/>
    <property type="evidence" value="ECO:0007669"/>
    <property type="project" value="InterPro"/>
</dbReference>
<proteinExistence type="inferred from homology"/>
<keyword evidence="4 10" id="KW-0963">Cytoplasm</keyword>
<keyword evidence="5 10" id="KW-0346">Stress response</keyword>
<dbReference type="PROSITE" id="PS01071">
    <property type="entry name" value="GRPE"/>
    <property type="match status" value="1"/>
</dbReference>
<gene>
    <name evidence="10 14" type="primary">grpE</name>
    <name evidence="14" type="ORF">FHK81_10070</name>
</gene>
<feature type="compositionally biased region" description="Basic and acidic residues" evidence="13">
    <location>
        <begin position="1"/>
        <end position="10"/>
    </location>
</feature>
<dbReference type="GO" id="GO:0005829">
    <property type="term" value="C:cytosol"/>
    <property type="evidence" value="ECO:0007669"/>
    <property type="project" value="TreeGrafter"/>
</dbReference>
<dbReference type="GO" id="GO:0051082">
    <property type="term" value="F:unfolded protein binding"/>
    <property type="evidence" value="ECO:0007669"/>
    <property type="project" value="TreeGrafter"/>
</dbReference>
<dbReference type="GO" id="GO:0051087">
    <property type="term" value="F:protein-folding chaperone binding"/>
    <property type="evidence" value="ECO:0007669"/>
    <property type="project" value="InterPro"/>
</dbReference>
<keyword evidence="6 10" id="KW-0143">Chaperone</keyword>
<feature type="region of interest" description="Disordered" evidence="13">
    <location>
        <begin position="1"/>
        <end position="46"/>
    </location>
</feature>
<dbReference type="NCBIfam" id="NF010748">
    <property type="entry name" value="PRK14150.1"/>
    <property type="match status" value="1"/>
</dbReference>
<dbReference type="InterPro" id="IPR009012">
    <property type="entry name" value="GrpE_head"/>
</dbReference>
<evidence type="ECO:0000256" key="4">
    <source>
        <dbReference type="ARBA" id="ARBA00022490"/>
    </source>
</evidence>
<dbReference type="FunFam" id="2.30.22.10:FF:000001">
    <property type="entry name" value="Protein GrpE"/>
    <property type="match status" value="1"/>
</dbReference>
<comment type="function">
    <text evidence="7 10 11">Participates actively in the response to hyperosmotic and heat shock by preventing the aggregation of stress-denatured proteins, in association with DnaK and GrpE. It is the nucleotide exchange factor for DnaK and may function as a thermosensor. Unfolded proteins bind initially to DnaJ; upon interaction with the DnaJ-bound protein, DnaK hydrolyzes its bound ATP, resulting in the formation of a stable complex. GrpE releases ADP from DnaK; ATP binding to DnaK triggers the release of the substrate protein, thus completing the reaction cycle. Several rounds of ATP-dependent interactions between DnaJ, DnaK and GrpE are required for fully efficient folding.</text>
</comment>
<comment type="subunit">
    <text evidence="3 10">Homodimer.</text>
</comment>
<evidence type="ECO:0000256" key="6">
    <source>
        <dbReference type="ARBA" id="ARBA00023186"/>
    </source>
</evidence>
<evidence type="ECO:0000256" key="7">
    <source>
        <dbReference type="ARBA" id="ARBA00053401"/>
    </source>
</evidence>
<organism evidence="14 15">
    <name type="scientific">Marinobacter vinifirmus</name>
    <dbReference type="NCBI Taxonomy" id="355591"/>
    <lineage>
        <taxon>Bacteria</taxon>
        <taxon>Pseudomonadati</taxon>
        <taxon>Pseudomonadota</taxon>
        <taxon>Gammaproteobacteria</taxon>
        <taxon>Pseudomonadales</taxon>
        <taxon>Marinobacteraceae</taxon>
        <taxon>Marinobacter</taxon>
    </lineage>
</organism>
<dbReference type="HAMAP" id="MF_01151">
    <property type="entry name" value="GrpE"/>
    <property type="match status" value="1"/>
</dbReference>
<evidence type="ECO:0000256" key="9">
    <source>
        <dbReference type="ARBA" id="ARBA00076414"/>
    </source>
</evidence>
<evidence type="ECO:0000313" key="15">
    <source>
        <dbReference type="Proteomes" id="UP000319142"/>
    </source>
</evidence>
<evidence type="ECO:0000313" key="14">
    <source>
        <dbReference type="EMBL" id="TVT33005.1"/>
    </source>
</evidence>
<dbReference type="SUPFAM" id="SSF58014">
    <property type="entry name" value="Coiled-coil domain of nucleotide exchange factor GrpE"/>
    <property type="match status" value="1"/>
</dbReference>
<dbReference type="RefSeq" id="WP_273133670.1">
    <property type="nucleotide sequence ID" value="NZ_VMRX01000026.1"/>
</dbReference>
<dbReference type="GO" id="GO:0006457">
    <property type="term" value="P:protein folding"/>
    <property type="evidence" value="ECO:0007669"/>
    <property type="project" value="InterPro"/>
</dbReference>
<dbReference type="NCBIfam" id="NF010737">
    <property type="entry name" value="PRK14139.1"/>
    <property type="match status" value="1"/>
</dbReference>
<dbReference type="Pfam" id="PF01025">
    <property type="entry name" value="GrpE"/>
    <property type="match status" value="1"/>
</dbReference>
<reference evidence="14 15" key="1">
    <citation type="submission" date="2019-07" db="EMBL/GenBank/DDBJ databases">
        <title>The pathways for chlorine oxyanion respiration interact through the shared metabolite chlorate.</title>
        <authorList>
            <person name="Barnum T.P."/>
            <person name="Cheng Y."/>
            <person name="Hill K.A."/>
            <person name="Lucas L.N."/>
            <person name="Carlson H.K."/>
            <person name="Coates J.D."/>
        </authorList>
    </citation>
    <scope>NUCLEOTIDE SEQUENCE [LARGE SCALE GENOMIC DNA]</scope>
    <source>
        <strain evidence="14">UCB</strain>
    </source>
</reference>
<accession>A0A558B920</accession>
<dbReference type="InterPro" id="IPR000740">
    <property type="entry name" value="GrpE"/>
</dbReference>
<dbReference type="Proteomes" id="UP000319142">
    <property type="component" value="Unassembled WGS sequence"/>
</dbReference>
<evidence type="ECO:0000256" key="10">
    <source>
        <dbReference type="HAMAP-Rule" id="MF_01151"/>
    </source>
</evidence>
<dbReference type="PANTHER" id="PTHR21237:SF23">
    <property type="entry name" value="GRPE PROTEIN HOMOLOG, MITOCHONDRIAL"/>
    <property type="match status" value="1"/>
</dbReference>
<evidence type="ECO:0000256" key="12">
    <source>
        <dbReference type="RuleBase" id="RU004478"/>
    </source>
</evidence>
<dbReference type="EMBL" id="VMRX01000026">
    <property type="protein sequence ID" value="TVT33005.1"/>
    <property type="molecule type" value="Genomic_DNA"/>
</dbReference>
<evidence type="ECO:0000256" key="3">
    <source>
        <dbReference type="ARBA" id="ARBA00011738"/>
    </source>
</evidence>
<dbReference type="GO" id="GO:0042803">
    <property type="term" value="F:protein homodimerization activity"/>
    <property type="evidence" value="ECO:0007669"/>
    <property type="project" value="InterPro"/>
</dbReference>
<evidence type="ECO:0000256" key="11">
    <source>
        <dbReference type="RuleBase" id="RU000639"/>
    </source>
</evidence>
<evidence type="ECO:0000256" key="5">
    <source>
        <dbReference type="ARBA" id="ARBA00023016"/>
    </source>
</evidence>
<dbReference type="PANTHER" id="PTHR21237">
    <property type="entry name" value="GRPE PROTEIN"/>
    <property type="match status" value="1"/>
</dbReference>
<evidence type="ECO:0000256" key="8">
    <source>
        <dbReference type="ARBA" id="ARBA00072274"/>
    </source>
</evidence>
<name>A0A558B920_9GAMM</name>
<evidence type="ECO:0000256" key="1">
    <source>
        <dbReference type="ARBA" id="ARBA00004496"/>
    </source>
</evidence>
<sequence length="192" mass="21079">MSADEKRNEQVEEELNEAAQAEQADAEPEAGEAGQEGSELDALKAKLQEYQDQALRSQAEMQNVRRRAEIDVEKAHKFALEKFVKELLPVADSLEKAVESTEGQEDASELVASIREGAEMTLSLFMSSLKKFNVEQVNPVGEPFDPQQHEAMSMVPAPDAEPNSVVAVVQKGYLLNGRVVRPAMVVVAKAEN</sequence>
<comment type="caution">
    <text evidence="14">The sequence shown here is derived from an EMBL/GenBank/DDBJ whole genome shotgun (WGS) entry which is preliminary data.</text>
</comment>